<dbReference type="EMBL" id="CP008874">
    <property type="protein sequence ID" value="AKH98220.1"/>
    <property type="molecule type" value="Genomic_DNA"/>
</dbReference>
<evidence type="ECO:0000313" key="4">
    <source>
        <dbReference type="EMBL" id="ALG82614.1"/>
    </source>
</evidence>
<dbReference type="KEGG" id="hsf:HLASA_1733"/>
<gene>
    <name evidence="4" type="ORF">HLASA_1733</name>
    <name evidence="3" type="ORF">HLASF_1747</name>
</gene>
<proteinExistence type="predicted"/>
<reference evidence="4 5" key="3">
    <citation type="journal article" date="2016" name="Stand. Genomic Sci.">
        <title>Complete genome sequence of 'Halanaeroarchaeum sulfurireducens' M27-SA2, a sulfur-reducing and acetate-oxidizing haloarchaeon from the deep-sea hypersaline anoxic lake Medee.</title>
        <authorList>
            <person name="Messina E."/>
            <person name="Sorokin D.Y."/>
            <person name="Kublanov I.V."/>
            <person name="Toshchakov S."/>
            <person name="Lopatina A."/>
            <person name="Arcadi E."/>
            <person name="Smedile F."/>
            <person name="La Spada G."/>
            <person name="La Cono V."/>
            <person name="Yakimov M.M."/>
        </authorList>
    </citation>
    <scope>NUCLEOTIDE SEQUENCE [LARGE SCALE GENOMIC DNA]</scope>
    <source>
        <strain evidence="4 5">M27-SA2</strain>
    </source>
</reference>
<evidence type="ECO:0000313" key="6">
    <source>
        <dbReference type="Proteomes" id="UP000069906"/>
    </source>
</evidence>
<dbReference type="PATRIC" id="fig|1604004.4.peg.1826"/>
<keyword evidence="6" id="KW-1185">Reference proteome</keyword>
<dbReference type="Proteomes" id="UP000069906">
    <property type="component" value="Chromosome"/>
</dbReference>
<dbReference type="InterPro" id="IPR052544">
    <property type="entry name" value="Bacteriocin_Proc_Enz"/>
</dbReference>
<dbReference type="SUPFAM" id="SSF55469">
    <property type="entry name" value="FMN-dependent nitroreductase-like"/>
    <property type="match status" value="1"/>
</dbReference>
<dbReference type="GO" id="GO:0016491">
    <property type="term" value="F:oxidoreductase activity"/>
    <property type="evidence" value="ECO:0007669"/>
    <property type="project" value="InterPro"/>
</dbReference>
<organism evidence="3 6">
    <name type="scientific">Halanaeroarchaeum sulfurireducens</name>
    <dbReference type="NCBI Taxonomy" id="1604004"/>
    <lineage>
        <taxon>Archaea</taxon>
        <taxon>Methanobacteriati</taxon>
        <taxon>Methanobacteriota</taxon>
        <taxon>Stenosarchaea group</taxon>
        <taxon>Halobacteria</taxon>
        <taxon>Halobacteriales</taxon>
        <taxon>Halobacteriaceae</taxon>
        <taxon>Halanaeroarchaeum</taxon>
    </lineage>
</organism>
<dbReference type="STRING" id="1604004.HLASA_1733"/>
<sequence>MAGSVLLGWSLNPADDDRGDENQSDTEQATTEVESNGLPDPRTAGGNETVTAAIADRRSRREYAAESLSAEELGQLLWAAQGITKRRLHAVDFRAAPSAGATYPLEVFVVIGDPGVVEFDPGIYSYDPDAHALELTKQGDVQSELQEIAVDQEWVGAAALDIVITGVDERTTQKYGSRGRARYVPMEAGHAGENVYLQAESLGLSTVSVGAFDDDALRDLLDVSDSYRPLSIFPVGRRA</sequence>
<accession>A0A0F7PDF6</accession>
<feature type="domain" description="Nitroreductase" evidence="2">
    <location>
        <begin position="54"/>
        <end position="237"/>
    </location>
</feature>
<dbReference type="AlphaFoldDB" id="A0A0F7PDF6"/>
<evidence type="ECO:0000313" key="3">
    <source>
        <dbReference type="EMBL" id="AKH98220.1"/>
    </source>
</evidence>
<protein>
    <submittedName>
        <fullName evidence="3">NAD(P)H-flavin oxidoreductase</fullName>
    </submittedName>
</protein>
<dbReference type="CDD" id="cd02142">
    <property type="entry name" value="McbC_SagB-like_oxidoreductase"/>
    <property type="match status" value="1"/>
</dbReference>
<reference evidence="3 6" key="1">
    <citation type="journal article" date="2015" name="ISME J.">
        <title>Elemental sulfur and acetate can support life of a novel strictly anaerobic haloarchaeon.</title>
        <authorList>
            <person name="Sorokin D.Y."/>
            <person name="Kublanov I.V."/>
            <person name="Gavrilov S.N."/>
            <person name="Rojo D."/>
            <person name="Roman P."/>
            <person name="Golyshin P.N."/>
            <person name="Slepak V.Z."/>
            <person name="Smedile F."/>
            <person name="Ferrer M."/>
            <person name="Messina E."/>
            <person name="La Cono V."/>
            <person name="Yakimov M.M."/>
        </authorList>
    </citation>
    <scope>NUCLEOTIDE SEQUENCE [LARGE SCALE GENOMIC DNA]</scope>
    <source>
        <strain evidence="3 6">HSR2</strain>
    </source>
</reference>
<dbReference type="Pfam" id="PF00881">
    <property type="entry name" value="Nitroreductase"/>
    <property type="match status" value="1"/>
</dbReference>
<dbReference type="EMBL" id="CP011564">
    <property type="protein sequence ID" value="ALG82614.1"/>
    <property type="molecule type" value="Genomic_DNA"/>
</dbReference>
<reference evidence="5" key="2">
    <citation type="submission" date="2015-05" db="EMBL/GenBank/DDBJ databases">
        <title>Complete genome sequence of Halanaeroarchaeum sulfurireducens type strain M27-SA2, a sulfate-reducer haloarchaeon from marine anoxic lake Medee.</title>
        <authorList>
            <person name="Messina E."/>
            <person name="Kublanov I.V."/>
            <person name="Toshchakov S."/>
            <person name="Arcadi E."/>
            <person name="La Spada G."/>
            <person name="La Cono V."/>
            <person name="Yakimov M.M."/>
        </authorList>
    </citation>
    <scope>NUCLEOTIDE SEQUENCE [LARGE SCALE GENOMIC DNA]</scope>
    <source>
        <strain evidence="5">M27-SA2</strain>
    </source>
</reference>
<dbReference type="KEGG" id="hsu:HLASF_1747"/>
<dbReference type="InterPro" id="IPR000415">
    <property type="entry name" value="Nitroreductase-like"/>
</dbReference>
<dbReference type="Gene3D" id="3.40.109.10">
    <property type="entry name" value="NADH Oxidase"/>
    <property type="match status" value="1"/>
</dbReference>
<name>A0A0F7PDF6_9EURY</name>
<evidence type="ECO:0000313" key="5">
    <source>
        <dbReference type="Proteomes" id="UP000060390"/>
    </source>
</evidence>
<dbReference type="InterPro" id="IPR029479">
    <property type="entry name" value="Nitroreductase"/>
</dbReference>
<dbReference type="NCBIfam" id="TIGR03605">
    <property type="entry name" value="antibiot_sagB"/>
    <property type="match status" value="1"/>
</dbReference>
<dbReference type="HOGENOM" id="CLU_059362_3_1_2"/>
<evidence type="ECO:0000259" key="2">
    <source>
        <dbReference type="Pfam" id="PF00881"/>
    </source>
</evidence>
<evidence type="ECO:0000256" key="1">
    <source>
        <dbReference type="SAM" id="MobiDB-lite"/>
    </source>
</evidence>
<dbReference type="PANTHER" id="PTHR43745:SF2">
    <property type="entry name" value="NITROREDUCTASE MJ1384-RELATED"/>
    <property type="match status" value="1"/>
</dbReference>
<feature type="region of interest" description="Disordered" evidence="1">
    <location>
        <begin position="1"/>
        <end position="48"/>
    </location>
</feature>
<feature type="compositionally biased region" description="Polar residues" evidence="1">
    <location>
        <begin position="25"/>
        <end position="34"/>
    </location>
</feature>
<dbReference type="PANTHER" id="PTHR43745">
    <property type="entry name" value="NITROREDUCTASE MJ1384-RELATED"/>
    <property type="match status" value="1"/>
</dbReference>
<dbReference type="InterPro" id="IPR020051">
    <property type="entry name" value="SagB-type_dehydrogenase"/>
</dbReference>
<dbReference type="Proteomes" id="UP000060390">
    <property type="component" value="Chromosome"/>
</dbReference>